<protein>
    <submittedName>
        <fullName evidence="1">Protein NRT1/ PTR FAMILY 8.3-like</fullName>
    </submittedName>
</protein>
<dbReference type="Proteomes" id="UP001163823">
    <property type="component" value="Chromosome 14"/>
</dbReference>
<organism evidence="1 2">
    <name type="scientific">Quillaja saponaria</name>
    <name type="common">Soap bark tree</name>
    <dbReference type="NCBI Taxonomy" id="32244"/>
    <lineage>
        <taxon>Eukaryota</taxon>
        <taxon>Viridiplantae</taxon>
        <taxon>Streptophyta</taxon>
        <taxon>Embryophyta</taxon>
        <taxon>Tracheophyta</taxon>
        <taxon>Spermatophyta</taxon>
        <taxon>Magnoliopsida</taxon>
        <taxon>eudicotyledons</taxon>
        <taxon>Gunneridae</taxon>
        <taxon>Pentapetalae</taxon>
        <taxon>rosids</taxon>
        <taxon>fabids</taxon>
        <taxon>Fabales</taxon>
        <taxon>Quillajaceae</taxon>
        <taxon>Quillaja</taxon>
    </lineage>
</organism>
<name>A0AAD7KMV4_QUISA</name>
<dbReference type="InterPro" id="IPR036259">
    <property type="entry name" value="MFS_trans_sf"/>
</dbReference>
<reference evidence="1" key="1">
    <citation type="journal article" date="2023" name="Science">
        <title>Elucidation of the pathway for biosynthesis of saponin adjuvants from the soapbark tree.</title>
        <authorList>
            <person name="Reed J."/>
            <person name="Orme A."/>
            <person name="El-Demerdash A."/>
            <person name="Owen C."/>
            <person name="Martin L.B.B."/>
            <person name="Misra R.C."/>
            <person name="Kikuchi S."/>
            <person name="Rejzek M."/>
            <person name="Martin A.C."/>
            <person name="Harkess A."/>
            <person name="Leebens-Mack J."/>
            <person name="Louveau T."/>
            <person name="Stephenson M.J."/>
            <person name="Osbourn A."/>
        </authorList>
    </citation>
    <scope>NUCLEOTIDE SEQUENCE</scope>
    <source>
        <strain evidence="1">S10</strain>
    </source>
</reference>
<proteinExistence type="predicted"/>
<evidence type="ECO:0000313" key="2">
    <source>
        <dbReference type="Proteomes" id="UP001163823"/>
    </source>
</evidence>
<dbReference type="KEGG" id="qsa:O6P43_032387"/>
<accession>A0AAD7KMV4</accession>
<gene>
    <name evidence="1" type="ORF">O6P43_032387</name>
</gene>
<dbReference type="Gene3D" id="1.20.1250.20">
    <property type="entry name" value="MFS general substrate transporter like domains"/>
    <property type="match status" value="1"/>
</dbReference>
<evidence type="ECO:0000313" key="1">
    <source>
        <dbReference type="EMBL" id="KAJ7942759.1"/>
    </source>
</evidence>
<dbReference type="EMBL" id="JARAOO010000014">
    <property type="protein sequence ID" value="KAJ7942759.1"/>
    <property type="molecule type" value="Genomic_DNA"/>
</dbReference>
<keyword evidence="2" id="KW-1185">Reference proteome</keyword>
<dbReference type="AlphaFoldDB" id="A0AAD7KMV4"/>
<sequence length="67" mass="7630">MESKEDQRLLLEDGLLQHEGSELFTGDGSVDINGRPVLKQNTGNWKACIYILGAKCCEQLAYNWYCY</sequence>
<comment type="caution">
    <text evidence="1">The sequence shown here is derived from an EMBL/GenBank/DDBJ whole genome shotgun (WGS) entry which is preliminary data.</text>
</comment>